<dbReference type="InterPro" id="IPR035897">
    <property type="entry name" value="Toll_tir_struct_dom_sf"/>
</dbReference>
<evidence type="ECO:0000313" key="3">
    <source>
        <dbReference type="Proteomes" id="UP000196240"/>
    </source>
</evidence>
<protein>
    <recommendedName>
        <fullName evidence="1">TIR domain-containing protein</fullName>
    </recommendedName>
</protein>
<dbReference type="Proteomes" id="UP000196240">
    <property type="component" value="Unassembled WGS sequence"/>
</dbReference>
<reference evidence="2 3" key="1">
    <citation type="submission" date="2017-02" db="EMBL/GenBank/DDBJ databases">
        <authorList>
            <person name="Peterson S.W."/>
        </authorList>
    </citation>
    <scope>NUCLEOTIDE SEQUENCE [LARGE SCALE GENOMIC DNA]</scope>
    <source>
        <strain evidence="2">C6</strain>
    </source>
</reference>
<name>A0A1R7QD57_ACIJO</name>
<dbReference type="Pfam" id="PF13676">
    <property type="entry name" value="TIR_2"/>
    <property type="match status" value="1"/>
</dbReference>
<sequence length="194" mass="22679">MAFFTKNFISNYSDKTRKYSFESYNDLLNESIKGQNLLSTYDVFLSHSVRDAKIVLGVKNWLEANGMKVYVDWIDDKQLDRSQVNSNTAETLRTRMRQSSSLLYVATDNSSQSKWMPWELGYFDGYSTGKVAILPILNFEDDSFYGQEYLGLYPSVKNWTHRDIRNYGLDKGYISINGKLVDLSKFIKERPYQW</sequence>
<dbReference type="EMBL" id="FUUY01000005">
    <property type="protein sequence ID" value="SJX22203.1"/>
    <property type="molecule type" value="Genomic_DNA"/>
</dbReference>
<dbReference type="RefSeq" id="WP_087012636.1">
    <property type="nucleotide sequence ID" value="NZ_FUUY01000005.1"/>
</dbReference>
<dbReference type="InterPro" id="IPR000157">
    <property type="entry name" value="TIR_dom"/>
</dbReference>
<proteinExistence type="predicted"/>
<evidence type="ECO:0000313" key="2">
    <source>
        <dbReference type="EMBL" id="SJX22203.1"/>
    </source>
</evidence>
<dbReference type="Gene3D" id="3.40.50.10140">
    <property type="entry name" value="Toll/interleukin-1 receptor homology (TIR) domain"/>
    <property type="match status" value="1"/>
</dbReference>
<organism evidence="2 3">
    <name type="scientific">Acinetobacter johnsonii</name>
    <dbReference type="NCBI Taxonomy" id="40214"/>
    <lineage>
        <taxon>Bacteria</taxon>
        <taxon>Pseudomonadati</taxon>
        <taxon>Pseudomonadota</taxon>
        <taxon>Gammaproteobacteria</taxon>
        <taxon>Moraxellales</taxon>
        <taxon>Moraxellaceae</taxon>
        <taxon>Acinetobacter</taxon>
    </lineage>
</organism>
<dbReference type="SUPFAM" id="SSF52200">
    <property type="entry name" value="Toll/Interleukin receptor TIR domain"/>
    <property type="match status" value="1"/>
</dbReference>
<feature type="domain" description="TIR" evidence="1">
    <location>
        <begin position="43"/>
        <end position="137"/>
    </location>
</feature>
<dbReference type="GO" id="GO:0007165">
    <property type="term" value="P:signal transduction"/>
    <property type="evidence" value="ECO:0007669"/>
    <property type="project" value="InterPro"/>
</dbReference>
<dbReference type="AlphaFoldDB" id="A0A1R7QD57"/>
<evidence type="ECO:0000259" key="1">
    <source>
        <dbReference type="Pfam" id="PF13676"/>
    </source>
</evidence>
<gene>
    <name evidence="2" type="ORF">ACNJC6_01835</name>
</gene>
<accession>A0A1R7QD57</accession>